<keyword evidence="7" id="KW-0449">Lipoprotein</keyword>
<feature type="transmembrane region" description="Helical" evidence="6">
    <location>
        <begin position="234"/>
        <end position="259"/>
    </location>
</feature>
<evidence type="ECO:0000313" key="7">
    <source>
        <dbReference type="EMBL" id="OIQ83094.1"/>
    </source>
</evidence>
<dbReference type="Pfam" id="PF01790">
    <property type="entry name" value="LGT"/>
    <property type="match status" value="1"/>
</dbReference>
<dbReference type="PANTHER" id="PTHR30589">
    <property type="entry name" value="PROLIPOPROTEIN DIACYLGLYCERYL TRANSFERASE"/>
    <property type="match status" value="1"/>
</dbReference>
<comment type="caution">
    <text evidence="7">The sequence shown here is derived from an EMBL/GenBank/DDBJ whole genome shotgun (WGS) entry which is preliminary data.</text>
</comment>
<dbReference type="InterPro" id="IPR001640">
    <property type="entry name" value="Lgt"/>
</dbReference>
<dbReference type="AlphaFoldDB" id="A0A1J5QHW0"/>
<keyword evidence="3 6" id="KW-0812">Transmembrane</keyword>
<feature type="transmembrane region" description="Helical" evidence="6">
    <location>
        <begin position="20"/>
        <end position="37"/>
    </location>
</feature>
<feature type="transmembrane region" description="Helical" evidence="6">
    <location>
        <begin position="99"/>
        <end position="117"/>
    </location>
</feature>
<dbReference type="EC" id="2.4.99.-" evidence="7"/>
<feature type="transmembrane region" description="Helical" evidence="6">
    <location>
        <begin position="204"/>
        <end position="222"/>
    </location>
</feature>
<evidence type="ECO:0000256" key="2">
    <source>
        <dbReference type="ARBA" id="ARBA00022679"/>
    </source>
</evidence>
<gene>
    <name evidence="7" type="primary">lgt_13</name>
    <name evidence="7" type="ORF">GALL_351100</name>
</gene>
<feature type="transmembrane region" description="Helical" evidence="6">
    <location>
        <begin position="58"/>
        <end position="79"/>
    </location>
</feature>
<dbReference type="GO" id="GO:0005886">
    <property type="term" value="C:plasma membrane"/>
    <property type="evidence" value="ECO:0007669"/>
    <property type="project" value="InterPro"/>
</dbReference>
<evidence type="ECO:0000256" key="5">
    <source>
        <dbReference type="ARBA" id="ARBA00023136"/>
    </source>
</evidence>
<evidence type="ECO:0000256" key="1">
    <source>
        <dbReference type="ARBA" id="ARBA00022475"/>
    </source>
</evidence>
<keyword evidence="5 6" id="KW-0472">Membrane</keyword>
<dbReference type="GO" id="GO:0008961">
    <property type="term" value="F:phosphatidylglycerol-prolipoprotein diacylglyceryl transferase activity"/>
    <property type="evidence" value="ECO:0007669"/>
    <property type="project" value="InterPro"/>
</dbReference>
<keyword evidence="4 6" id="KW-1133">Transmembrane helix</keyword>
<protein>
    <submittedName>
        <fullName evidence="7">Prolipoprotein diacylglyceryl transferase</fullName>
        <ecNumber evidence="7">2.4.99.-</ecNumber>
    </submittedName>
</protein>
<sequence length="265" mass="29935">MLIHPNFDPIAVSLGPLKVHWYGIMYLLGFLTFWLLARRRLRDQPFDGFGWTSRDIEDLLFAGVLGVILGGRLGYVLFYQPGYYFAHPSQIVAVWDGGMSFHGGLLGVMAAAAWFARSRRVNWLDLMDFVAPMIPPGLAFGRIGNFINGELWGRVAPSWWPGAMIYPESGSMVPRFPSELYEMALEGVALFALLWWLRAKPRPRGFIAAWFALGYGLARFVVEFTRQPDAFLGYLWFGLSMGQLLSIPLIVIGAALLVWSLRRRV</sequence>
<name>A0A1J5QHW0_9ZZZZ</name>
<proteinExistence type="inferred from homology"/>
<accession>A0A1J5QHW0</accession>
<dbReference type="EMBL" id="MLJW01000736">
    <property type="protein sequence ID" value="OIQ83094.1"/>
    <property type="molecule type" value="Genomic_DNA"/>
</dbReference>
<dbReference type="HAMAP" id="MF_01147">
    <property type="entry name" value="Lgt"/>
    <property type="match status" value="1"/>
</dbReference>
<dbReference type="PANTHER" id="PTHR30589:SF0">
    <property type="entry name" value="PHOSPHATIDYLGLYCEROL--PROLIPOPROTEIN DIACYLGLYCERYL TRANSFERASE"/>
    <property type="match status" value="1"/>
</dbReference>
<keyword evidence="1" id="KW-1003">Cell membrane</keyword>
<keyword evidence="2 7" id="KW-0808">Transferase</keyword>
<evidence type="ECO:0000256" key="3">
    <source>
        <dbReference type="ARBA" id="ARBA00022692"/>
    </source>
</evidence>
<organism evidence="7">
    <name type="scientific">mine drainage metagenome</name>
    <dbReference type="NCBI Taxonomy" id="410659"/>
    <lineage>
        <taxon>unclassified sequences</taxon>
        <taxon>metagenomes</taxon>
        <taxon>ecological metagenomes</taxon>
    </lineage>
</organism>
<reference evidence="7" key="1">
    <citation type="submission" date="2016-10" db="EMBL/GenBank/DDBJ databases">
        <title>Sequence of Gallionella enrichment culture.</title>
        <authorList>
            <person name="Poehlein A."/>
            <person name="Muehling M."/>
            <person name="Daniel R."/>
        </authorList>
    </citation>
    <scope>NUCLEOTIDE SEQUENCE</scope>
</reference>
<keyword evidence="7" id="KW-0328">Glycosyltransferase</keyword>
<evidence type="ECO:0000256" key="6">
    <source>
        <dbReference type="SAM" id="Phobius"/>
    </source>
</evidence>
<dbReference type="NCBIfam" id="TIGR00544">
    <property type="entry name" value="lgt"/>
    <property type="match status" value="1"/>
</dbReference>
<dbReference type="GO" id="GO:0042158">
    <property type="term" value="P:lipoprotein biosynthetic process"/>
    <property type="evidence" value="ECO:0007669"/>
    <property type="project" value="InterPro"/>
</dbReference>
<evidence type="ECO:0000256" key="4">
    <source>
        <dbReference type="ARBA" id="ARBA00022989"/>
    </source>
</evidence>
<dbReference type="PROSITE" id="PS01311">
    <property type="entry name" value="LGT"/>
    <property type="match status" value="1"/>
</dbReference>